<proteinExistence type="inferred from homology"/>
<accession>A0ABW5FQ81</accession>
<reference evidence="4" key="1">
    <citation type="journal article" date="2019" name="Int. J. Syst. Evol. Microbiol.">
        <title>The Global Catalogue of Microorganisms (GCM) 10K type strain sequencing project: providing services to taxonomists for standard genome sequencing and annotation.</title>
        <authorList>
            <consortium name="The Broad Institute Genomics Platform"/>
            <consortium name="The Broad Institute Genome Sequencing Center for Infectious Disease"/>
            <person name="Wu L."/>
            <person name="Ma J."/>
        </authorList>
    </citation>
    <scope>NUCLEOTIDE SEQUENCE [LARGE SCALE GENOMIC DNA]</scope>
    <source>
        <strain evidence="4">CGMCC 4.7645</strain>
    </source>
</reference>
<evidence type="ECO:0000313" key="4">
    <source>
        <dbReference type="Proteomes" id="UP001597417"/>
    </source>
</evidence>
<keyword evidence="4" id="KW-1185">Reference proteome</keyword>
<dbReference type="InterPro" id="IPR002539">
    <property type="entry name" value="MaoC-like_dom"/>
</dbReference>
<dbReference type="PANTHER" id="PTHR43841">
    <property type="entry name" value="3-HYDROXYACYL-THIOESTER DEHYDRATASE HTDX-RELATED"/>
    <property type="match status" value="1"/>
</dbReference>
<dbReference type="SUPFAM" id="SSF54637">
    <property type="entry name" value="Thioesterase/thiol ester dehydrase-isomerase"/>
    <property type="match status" value="1"/>
</dbReference>
<comment type="caution">
    <text evidence="3">The sequence shown here is derived from an EMBL/GenBank/DDBJ whole genome shotgun (WGS) entry which is preliminary data.</text>
</comment>
<feature type="domain" description="MaoC-like" evidence="2">
    <location>
        <begin position="13"/>
        <end position="125"/>
    </location>
</feature>
<dbReference type="InterPro" id="IPR029069">
    <property type="entry name" value="HotDog_dom_sf"/>
</dbReference>
<evidence type="ECO:0000256" key="1">
    <source>
        <dbReference type="ARBA" id="ARBA00005254"/>
    </source>
</evidence>
<sequence length="142" mass="15310">MSESNQLASVTAGEERSQVVVSDLKRTQIVMYAGASGDFNPLHTDEPFSTQVAGNPTVMSHGMLVMGLASQVLTEWFGLPNVRRYRARFQSPTWPGDTISVTAKVESVEEVEGERRAEVALRATTRDGAVAVLSGSATVLVR</sequence>
<dbReference type="PANTHER" id="PTHR43841:SF3">
    <property type="entry name" value="(3R)-HYDROXYACYL-ACP DEHYDRATASE SUBUNIT HADB"/>
    <property type="match status" value="1"/>
</dbReference>
<comment type="similarity">
    <text evidence="1">Belongs to the enoyl-CoA hydratase/isomerase family.</text>
</comment>
<name>A0ABW5FQ81_9PSEU</name>
<evidence type="ECO:0000313" key="3">
    <source>
        <dbReference type="EMBL" id="MFD2417198.1"/>
    </source>
</evidence>
<dbReference type="RefSeq" id="WP_378264677.1">
    <property type="nucleotide sequence ID" value="NZ_JBHUKR010000006.1"/>
</dbReference>
<dbReference type="Proteomes" id="UP001597417">
    <property type="component" value="Unassembled WGS sequence"/>
</dbReference>
<dbReference type="Pfam" id="PF01575">
    <property type="entry name" value="MaoC_dehydratas"/>
    <property type="match status" value="1"/>
</dbReference>
<dbReference type="InterPro" id="IPR010916">
    <property type="entry name" value="TonB_box_CS"/>
</dbReference>
<dbReference type="EMBL" id="JBHUKR010000006">
    <property type="protein sequence ID" value="MFD2417198.1"/>
    <property type="molecule type" value="Genomic_DNA"/>
</dbReference>
<dbReference type="PROSITE" id="PS00430">
    <property type="entry name" value="TONB_DEPENDENT_REC_1"/>
    <property type="match status" value="1"/>
</dbReference>
<protein>
    <submittedName>
        <fullName evidence="3">MaoC/PaaZ C-terminal domain-containing protein</fullName>
    </submittedName>
</protein>
<gene>
    <name evidence="3" type="ORF">ACFSXZ_12770</name>
</gene>
<evidence type="ECO:0000259" key="2">
    <source>
        <dbReference type="Pfam" id="PF01575"/>
    </source>
</evidence>
<dbReference type="Gene3D" id="3.10.129.10">
    <property type="entry name" value="Hotdog Thioesterase"/>
    <property type="match status" value="1"/>
</dbReference>
<organism evidence="3 4">
    <name type="scientific">Amycolatopsis pigmentata</name>
    <dbReference type="NCBI Taxonomy" id="450801"/>
    <lineage>
        <taxon>Bacteria</taxon>
        <taxon>Bacillati</taxon>
        <taxon>Actinomycetota</taxon>
        <taxon>Actinomycetes</taxon>
        <taxon>Pseudonocardiales</taxon>
        <taxon>Pseudonocardiaceae</taxon>
        <taxon>Amycolatopsis</taxon>
    </lineage>
</organism>